<evidence type="ECO:0000259" key="2">
    <source>
        <dbReference type="Pfam" id="PF19442"/>
    </source>
</evidence>
<protein>
    <recommendedName>
        <fullName evidence="2">Cysteine-rich motor neuron 1 protein C-terminal domain-containing protein</fullName>
    </recommendedName>
</protein>
<dbReference type="EMBL" id="JAHRIO010040005">
    <property type="protein sequence ID" value="MEQ2170505.1"/>
    <property type="molecule type" value="Genomic_DNA"/>
</dbReference>
<gene>
    <name evidence="3" type="ORF">GOODEAATRI_000856</name>
</gene>
<keyword evidence="4" id="KW-1185">Reference proteome</keyword>
<organism evidence="3 4">
    <name type="scientific">Goodea atripinnis</name>
    <dbReference type="NCBI Taxonomy" id="208336"/>
    <lineage>
        <taxon>Eukaryota</taxon>
        <taxon>Metazoa</taxon>
        <taxon>Chordata</taxon>
        <taxon>Craniata</taxon>
        <taxon>Vertebrata</taxon>
        <taxon>Euteleostomi</taxon>
        <taxon>Actinopterygii</taxon>
        <taxon>Neopterygii</taxon>
        <taxon>Teleostei</taxon>
        <taxon>Neoteleostei</taxon>
        <taxon>Acanthomorphata</taxon>
        <taxon>Ovalentaria</taxon>
        <taxon>Atherinomorphae</taxon>
        <taxon>Cyprinodontiformes</taxon>
        <taxon>Goodeidae</taxon>
        <taxon>Goodea</taxon>
    </lineage>
</organism>
<evidence type="ECO:0000256" key="1">
    <source>
        <dbReference type="SAM" id="Phobius"/>
    </source>
</evidence>
<sequence length="223" mass="24039">MGAGMTRVTAGMMAVVTATATLDGRCVCSYRAPCPAALILLSSLTSVVLHVKVRLHCESTTSAPVTVSTSKPKAVVTTTGQSGSLITTVTTPLVFADTDQPHLGENYPSHTEMTLVYQSAAWILAGLLLAIIIFVIVALLINKKKKWVQMSCYSAPKKTVILKKHVNKNSVIYMDPSKENNFQNMKSNCGIINFSPEMSSPPCTEKMTIPRAKLSMGSDWTPC</sequence>
<reference evidence="3 4" key="1">
    <citation type="submission" date="2021-06" db="EMBL/GenBank/DDBJ databases">
        <authorList>
            <person name="Palmer J.M."/>
        </authorList>
    </citation>
    <scope>NUCLEOTIDE SEQUENCE [LARGE SCALE GENOMIC DNA]</scope>
    <source>
        <strain evidence="3 4">GA_2019</strain>
        <tissue evidence="3">Muscle</tissue>
    </source>
</reference>
<dbReference type="Pfam" id="PF19442">
    <property type="entry name" value="CRIM1_C"/>
    <property type="match status" value="1"/>
</dbReference>
<evidence type="ECO:0000313" key="4">
    <source>
        <dbReference type="Proteomes" id="UP001476798"/>
    </source>
</evidence>
<evidence type="ECO:0000313" key="3">
    <source>
        <dbReference type="EMBL" id="MEQ2170505.1"/>
    </source>
</evidence>
<feature type="transmembrane region" description="Helical" evidence="1">
    <location>
        <begin position="120"/>
        <end position="141"/>
    </location>
</feature>
<keyword evidence="1" id="KW-0472">Membrane</keyword>
<dbReference type="InterPro" id="IPR045813">
    <property type="entry name" value="CRIM1_C"/>
</dbReference>
<proteinExistence type="predicted"/>
<comment type="caution">
    <text evidence="3">The sequence shown here is derived from an EMBL/GenBank/DDBJ whole genome shotgun (WGS) entry which is preliminary data.</text>
</comment>
<keyword evidence="1" id="KW-1133">Transmembrane helix</keyword>
<name>A0ABV0NGW5_9TELE</name>
<feature type="domain" description="Cysteine-rich motor neuron 1 protein C-terminal" evidence="2">
    <location>
        <begin position="110"/>
        <end position="189"/>
    </location>
</feature>
<keyword evidence="1" id="KW-0812">Transmembrane</keyword>
<dbReference type="Proteomes" id="UP001476798">
    <property type="component" value="Unassembled WGS sequence"/>
</dbReference>
<accession>A0ABV0NGW5</accession>